<organism evidence="7 8">
    <name type="scientific">Alkalimonas cellulosilytica</name>
    <dbReference type="NCBI Taxonomy" id="3058395"/>
    <lineage>
        <taxon>Bacteria</taxon>
        <taxon>Pseudomonadati</taxon>
        <taxon>Pseudomonadota</taxon>
        <taxon>Gammaproteobacteria</taxon>
        <taxon>Alkalimonas</taxon>
    </lineage>
</organism>
<dbReference type="SUPFAM" id="SSF53448">
    <property type="entry name" value="Nucleotide-diphospho-sugar transferases"/>
    <property type="match status" value="1"/>
</dbReference>
<evidence type="ECO:0000256" key="3">
    <source>
        <dbReference type="ARBA" id="ARBA00022679"/>
    </source>
</evidence>
<keyword evidence="3 7" id="KW-0808">Transferase</keyword>
<evidence type="ECO:0000256" key="1">
    <source>
        <dbReference type="ARBA" id="ARBA00006739"/>
    </source>
</evidence>
<dbReference type="SUPFAM" id="SSF53756">
    <property type="entry name" value="UDP-Glycosyltransferase/glycogen phosphorylase"/>
    <property type="match status" value="1"/>
</dbReference>
<evidence type="ECO:0000259" key="5">
    <source>
        <dbReference type="Pfam" id="PF00535"/>
    </source>
</evidence>
<sequence>MLDAMRALFDATWYLQANPDVAATGMDPWQHFCRFGHNEGRLPCDLKAAALEQSLWFQTRPEHEVEAELRQLLQSDAAKEQAFAAWVLARWHGSYQRWPQVLEALQSWLNNAWRQALPGHHGCWLLLVRALQQCGEQEQALERIGQAMAELGELPDLLLARASLLSDTAKLQDINRVFQQAGLTALRPVPTLQLDQLQTDVVSVVKQSGWRRYWPGRLPLVSVIIPCFNAAQTLPTALRSLQAQSWPALEILVVDDASTDHSAAVVEQFSASDSRIRLLRQADNQGAYAARNAGLAKARGRFITTHDSDDWSHPQKIELQVQALQATPKAMASISHWVRTLPGLVFERWRPEPGWIYRNTSSLLFRRQVLKKIGFWDRVSVNADTEYLERIQAAFGARAIVDVLPGVPLSFGRSDATSLTQQSVTHLRTQFVGLRQRYMAAARQWHQAATKPKELYLPKLPTLRPFAVPASMCRGTAQQQAQRQLQLLQQSDLLDPDWYLATYSDVAKAGMEPALHYLRYGGSENRDPGPNFSSSGYRLHQRIANKVNPLVHYLERLEEQGCQQDYGSVQLAGERNIWPERPWLLVVAHAAGPDLYGAERSLLDVLKALQALGLNLLLTLPGVRSEAYLAQVQAEVQQLAVLPYRWWYQGRQECEQTIERFKNLMQQYKPVLCYCNTLVLSEPLHAARQLLIPGMVHVRELPGADEALCLELGADASQIRNHLLALADGFIANSQASADYLAAPERTVVIANVVDVERFAQIPQRAGDLPLRLGMISSNLPKKGLQDFIRLSQLLAARQLPVECWLIGPDNDHTAQLKAEQAAGHVPALLHFAGYAATPEAALAPLDMVVNLSHFQESFGRTVLEAMAAGRVVVCYRWGALPELVQHEHTGLLADFADIEAVASAIARLVADNQLRQRLIANAFQQVVSAYSPAALQQQLANWLVAQGIIQQEAL</sequence>
<evidence type="ECO:0000259" key="4">
    <source>
        <dbReference type="Pfam" id="PF00534"/>
    </source>
</evidence>
<dbReference type="CDD" id="cd03801">
    <property type="entry name" value="GT4_PimA-like"/>
    <property type="match status" value="1"/>
</dbReference>
<evidence type="ECO:0000256" key="2">
    <source>
        <dbReference type="ARBA" id="ARBA00022676"/>
    </source>
</evidence>
<dbReference type="PANTHER" id="PTHR43685:SF5">
    <property type="entry name" value="GLYCOSYLTRANSFERASE EPSE-RELATED"/>
    <property type="match status" value="1"/>
</dbReference>
<gene>
    <name evidence="7" type="ORF">QWY20_08475</name>
</gene>
<proteinExistence type="inferred from homology"/>
<dbReference type="EMBL" id="JAUHLI010000007">
    <property type="protein sequence ID" value="MEE2001487.1"/>
    <property type="molecule type" value="Genomic_DNA"/>
</dbReference>
<dbReference type="RefSeq" id="WP_330128588.1">
    <property type="nucleotide sequence ID" value="NZ_JAUHLI010000007.1"/>
</dbReference>
<dbReference type="Pfam" id="PF13439">
    <property type="entry name" value="Glyco_transf_4"/>
    <property type="match status" value="1"/>
</dbReference>
<accession>A0ABU7J526</accession>
<dbReference type="GO" id="GO:0016757">
    <property type="term" value="F:glycosyltransferase activity"/>
    <property type="evidence" value="ECO:0007669"/>
    <property type="project" value="UniProtKB-KW"/>
</dbReference>
<dbReference type="Pfam" id="PF00534">
    <property type="entry name" value="Glycos_transf_1"/>
    <property type="match status" value="1"/>
</dbReference>
<evidence type="ECO:0000313" key="7">
    <source>
        <dbReference type="EMBL" id="MEE2001487.1"/>
    </source>
</evidence>
<keyword evidence="8" id="KW-1185">Reference proteome</keyword>
<dbReference type="InterPro" id="IPR028098">
    <property type="entry name" value="Glyco_trans_4-like_N"/>
</dbReference>
<reference evidence="7 8" key="1">
    <citation type="submission" date="2023-07" db="EMBL/GenBank/DDBJ databases">
        <title>Alkalimonas sp., MEB108 novel, alkaliphilic bacterium isolated from Lonar Lake, India.</title>
        <authorList>
            <person name="Joshi A."/>
            <person name="Thite S."/>
        </authorList>
    </citation>
    <scope>NUCLEOTIDE SEQUENCE [LARGE SCALE GENOMIC DNA]</scope>
    <source>
        <strain evidence="7 8">MEB108</strain>
    </source>
</reference>
<dbReference type="InterPro" id="IPR029044">
    <property type="entry name" value="Nucleotide-diphossugar_trans"/>
</dbReference>
<feature type="domain" description="Glycosyl transferase family 1" evidence="4">
    <location>
        <begin position="775"/>
        <end position="925"/>
    </location>
</feature>
<evidence type="ECO:0000259" key="6">
    <source>
        <dbReference type="Pfam" id="PF13439"/>
    </source>
</evidence>
<dbReference type="PANTHER" id="PTHR43685">
    <property type="entry name" value="GLYCOSYLTRANSFERASE"/>
    <property type="match status" value="1"/>
</dbReference>
<dbReference type="EC" id="2.4.-.-" evidence="7"/>
<dbReference type="InterPro" id="IPR050834">
    <property type="entry name" value="Glycosyltransf_2"/>
</dbReference>
<protein>
    <submittedName>
        <fullName evidence="7">Glycosyltransferase</fullName>
        <ecNumber evidence="7">2.4.-.-</ecNumber>
    </submittedName>
</protein>
<dbReference type="Gene3D" id="3.40.50.2000">
    <property type="entry name" value="Glycogen Phosphorylase B"/>
    <property type="match status" value="2"/>
</dbReference>
<dbReference type="InterPro" id="IPR001173">
    <property type="entry name" value="Glyco_trans_2-like"/>
</dbReference>
<evidence type="ECO:0000313" key="8">
    <source>
        <dbReference type="Proteomes" id="UP001336314"/>
    </source>
</evidence>
<dbReference type="InterPro" id="IPR001296">
    <property type="entry name" value="Glyco_trans_1"/>
</dbReference>
<name>A0ABU7J526_9GAMM</name>
<comment type="similarity">
    <text evidence="1">Belongs to the glycosyltransferase 2 family.</text>
</comment>
<dbReference type="Pfam" id="PF00535">
    <property type="entry name" value="Glycos_transf_2"/>
    <property type="match status" value="1"/>
</dbReference>
<comment type="caution">
    <text evidence="7">The sequence shown here is derived from an EMBL/GenBank/DDBJ whole genome shotgun (WGS) entry which is preliminary data.</text>
</comment>
<keyword evidence="2 7" id="KW-0328">Glycosyltransferase</keyword>
<feature type="domain" description="Glycosyltransferase 2-like" evidence="5">
    <location>
        <begin position="222"/>
        <end position="339"/>
    </location>
</feature>
<dbReference type="CDD" id="cd00761">
    <property type="entry name" value="Glyco_tranf_GTA_type"/>
    <property type="match status" value="1"/>
</dbReference>
<dbReference type="Gene3D" id="3.90.550.10">
    <property type="entry name" value="Spore Coat Polysaccharide Biosynthesis Protein SpsA, Chain A"/>
    <property type="match status" value="1"/>
</dbReference>
<dbReference type="Proteomes" id="UP001336314">
    <property type="component" value="Unassembled WGS sequence"/>
</dbReference>
<feature type="domain" description="Glycosyltransferase subfamily 4-like N-terminal" evidence="6">
    <location>
        <begin position="597"/>
        <end position="758"/>
    </location>
</feature>